<dbReference type="EMBL" id="JAIWYP010000006">
    <property type="protein sequence ID" value="KAH3813421.1"/>
    <property type="molecule type" value="Genomic_DNA"/>
</dbReference>
<sequence length="70" mass="7898">MFSVYIPHNEHIVGYDLERNPPSCAIKMAIKGDSLGEIRDIFQRDEGLSTCRTSSRFNVGHTSRILSNCL</sequence>
<accession>A0A9D4GA50</accession>
<gene>
    <name evidence="1" type="ORF">DPMN_141878</name>
</gene>
<dbReference type="AlphaFoldDB" id="A0A9D4GA50"/>
<reference evidence="1" key="1">
    <citation type="journal article" date="2019" name="bioRxiv">
        <title>The Genome of the Zebra Mussel, Dreissena polymorpha: A Resource for Invasive Species Research.</title>
        <authorList>
            <person name="McCartney M.A."/>
            <person name="Auch B."/>
            <person name="Kono T."/>
            <person name="Mallez S."/>
            <person name="Zhang Y."/>
            <person name="Obille A."/>
            <person name="Becker A."/>
            <person name="Abrahante J.E."/>
            <person name="Garbe J."/>
            <person name="Badalamenti J.P."/>
            <person name="Herman A."/>
            <person name="Mangelson H."/>
            <person name="Liachko I."/>
            <person name="Sullivan S."/>
            <person name="Sone E.D."/>
            <person name="Koren S."/>
            <person name="Silverstein K.A.T."/>
            <person name="Beckman K.B."/>
            <person name="Gohl D.M."/>
        </authorList>
    </citation>
    <scope>NUCLEOTIDE SEQUENCE</scope>
    <source>
        <strain evidence="1">Duluth1</strain>
        <tissue evidence="1">Whole animal</tissue>
    </source>
</reference>
<reference evidence="1" key="2">
    <citation type="submission" date="2020-11" db="EMBL/GenBank/DDBJ databases">
        <authorList>
            <person name="McCartney M.A."/>
            <person name="Auch B."/>
            <person name="Kono T."/>
            <person name="Mallez S."/>
            <person name="Becker A."/>
            <person name="Gohl D.M."/>
            <person name="Silverstein K.A.T."/>
            <person name="Koren S."/>
            <person name="Bechman K.B."/>
            <person name="Herman A."/>
            <person name="Abrahante J.E."/>
            <person name="Garbe J."/>
        </authorList>
    </citation>
    <scope>NUCLEOTIDE SEQUENCE</scope>
    <source>
        <strain evidence="1">Duluth1</strain>
        <tissue evidence="1">Whole animal</tissue>
    </source>
</reference>
<evidence type="ECO:0000313" key="2">
    <source>
        <dbReference type="Proteomes" id="UP000828390"/>
    </source>
</evidence>
<proteinExistence type="predicted"/>
<dbReference type="Proteomes" id="UP000828390">
    <property type="component" value="Unassembled WGS sequence"/>
</dbReference>
<organism evidence="1 2">
    <name type="scientific">Dreissena polymorpha</name>
    <name type="common">Zebra mussel</name>
    <name type="synonym">Mytilus polymorpha</name>
    <dbReference type="NCBI Taxonomy" id="45954"/>
    <lineage>
        <taxon>Eukaryota</taxon>
        <taxon>Metazoa</taxon>
        <taxon>Spiralia</taxon>
        <taxon>Lophotrochozoa</taxon>
        <taxon>Mollusca</taxon>
        <taxon>Bivalvia</taxon>
        <taxon>Autobranchia</taxon>
        <taxon>Heteroconchia</taxon>
        <taxon>Euheterodonta</taxon>
        <taxon>Imparidentia</taxon>
        <taxon>Neoheterodontei</taxon>
        <taxon>Myida</taxon>
        <taxon>Dreissenoidea</taxon>
        <taxon>Dreissenidae</taxon>
        <taxon>Dreissena</taxon>
    </lineage>
</organism>
<protein>
    <submittedName>
        <fullName evidence="1">Uncharacterized protein</fullName>
    </submittedName>
</protein>
<keyword evidence="2" id="KW-1185">Reference proteome</keyword>
<evidence type="ECO:0000313" key="1">
    <source>
        <dbReference type="EMBL" id="KAH3813421.1"/>
    </source>
</evidence>
<comment type="caution">
    <text evidence="1">The sequence shown here is derived from an EMBL/GenBank/DDBJ whole genome shotgun (WGS) entry which is preliminary data.</text>
</comment>
<name>A0A9D4GA50_DREPO</name>